<comment type="catalytic activity">
    <reaction evidence="3 4">
        <text>[thioredoxin]-disulfide + L-methionine + H2O = L-methionine (S)-S-oxide + [thioredoxin]-dithiol</text>
        <dbReference type="Rhea" id="RHEA:19993"/>
        <dbReference type="Rhea" id="RHEA-COMP:10698"/>
        <dbReference type="Rhea" id="RHEA-COMP:10700"/>
        <dbReference type="ChEBI" id="CHEBI:15377"/>
        <dbReference type="ChEBI" id="CHEBI:29950"/>
        <dbReference type="ChEBI" id="CHEBI:50058"/>
        <dbReference type="ChEBI" id="CHEBI:57844"/>
        <dbReference type="ChEBI" id="CHEBI:58772"/>
        <dbReference type="EC" id="1.8.4.11"/>
    </reaction>
</comment>
<dbReference type="AlphaFoldDB" id="A0A941ZZF8"/>
<evidence type="ECO:0000256" key="4">
    <source>
        <dbReference type="HAMAP-Rule" id="MF_01401"/>
    </source>
</evidence>
<reference evidence="6" key="1">
    <citation type="journal article" date="2021" name="ISME J.">
        <title>Fine-scale metabolic discontinuity in a stratified prokaryote microbiome of a Red Sea deep halocline.</title>
        <authorList>
            <person name="Michoud G."/>
            <person name="Ngugi D.K."/>
            <person name="Barozzi A."/>
            <person name="Merlino G."/>
            <person name="Calleja M.L."/>
            <person name="Delgado-Huertas A."/>
            <person name="Moran X.A.G."/>
            <person name="Daffonchio D."/>
        </authorList>
    </citation>
    <scope>NUCLEOTIDE SEQUENCE</scope>
    <source>
        <strain evidence="6">SuakinDeep_MAG55_1</strain>
    </source>
</reference>
<dbReference type="Proteomes" id="UP000722750">
    <property type="component" value="Unassembled WGS sequence"/>
</dbReference>
<gene>
    <name evidence="4" type="primary">msrA</name>
    <name evidence="6" type="ORF">MAG551_00654</name>
</gene>
<evidence type="ECO:0000313" key="6">
    <source>
        <dbReference type="EMBL" id="MBS1257610.1"/>
    </source>
</evidence>
<evidence type="ECO:0000256" key="3">
    <source>
        <dbReference type="ARBA" id="ARBA00048782"/>
    </source>
</evidence>
<dbReference type="NCBIfam" id="TIGR00401">
    <property type="entry name" value="msrA"/>
    <property type="match status" value="1"/>
</dbReference>
<comment type="similarity">
    <text evidence="4">Belongs to the MsrA Met sulfoxide reductase family.</text>
</comment>
<comment type="caution">
    <text evidence="6">The sequence shown here is derived from an EMBL/GenBank/DDBJ whole genome shotgun (WGS) entry which is preliminary data.</text>
</comment>
<dbReference type="InterPro" id="IPR036509">
    <property type="entry name" value="Met_Sox_Rdtase_MsrA_sf"/>
</dbReference>
<dbReference type="SUPFAM" id="SSF55068">
    <property type="entry name" value="Peptide methionine sulfoxide reductase"/>
    <property type="match status" value="1"/>
</dbReference>
<accession>A0A941ZZF8</accession>
<protein>
    <recommendedName>
        <fullName evidence="4">Peptide methionine sulfoxide reductase MsrA</fullName>
        <shortName evidence="4">Protein-methionine-S-oxide reductase</shortName>
        <ecNumber evidence="4">1.8.4.11</ecNumber>
    </recommendedName>
    <alternativeName>
        <fullName evidence="4">Peptide-methionine (S)-S-oxide reductase</fullName>
        <shortName evidence="4">Peptide Met(O) reductase</shortName>
    </alternativeName>
</protein>
<evidence type="ECO:0000256" key="1">
    <source>
        <dbReference type="ARBA" id="ARBA00023002"/>
    </source>
</evidence>
<evidence type="ECO:0000313" key="7">
    <source>
        <dbReference type="Proteomes" id="UP000722750"/>
    </source>
</evidence>
<dbReference type="EC" id="1.8.4.11" evidence="4"/>
<proteinExistence type="inferred from homology"/>
<evidence type="ECO:0000256" key="2">
    <source>
        <dbReference type="ARBA" id="ARBA00047806"/>
    </source>
</evidence>
<dbReference type="GO" id="GO:0008113">
    <property type="term" value="F:peptide-methionine (S)-S-oxide reductase activity"/>
    <property type="evidence" value="ECO:0007669"/>
    <property type="project" value="UniProtKB-UniRule"/>
</dbReference>
<sequence>MRFIIIILLSLITLTQVFVVFADNESKGSNMNNKSIEKATFAGGCFWCMQNPYDELKGVVSTSVGYTGGHKDNPTYEEVCAGNTGHAEAIEVLYNPSQIAYDELLNVFWRNIDPTTLNRQFADAGTQYRTAIFYHNEEQKQSAESSKQKMERSGIYDDPIVTEITPASMFYKAEDYHQKYYEKCPLKYKMYKSGSGREQYLENMWGK</sequence>
<organism evidence="6 7">
    <name type="scientific">Candidatus Scalindua arabica</name>
    <dbReference type="NCBI Taxonomy" id="1127984"/>
    <lineage>
        <taxon>Bacteria</taxon>
        <taxon>Pseudomonadati</taxon>
        <taxon>Planctomycetota</taxon>
        <taxon>Candidatus Brocadiia</taxon>
        <taxon>Candidatus Brocadiales</taxon>
        <taxon>Candidatus Scalinduaceae</taxon>
        <taxon>Candidatus Scalindua</taxon>
    </lineage>
</organism>
<dbReference type="EMBL" id="JAANXD010000027">
    <property type="protein sequence ID" value="MBS1257610.1"/>
    <property type="molecule type" value="Genomic_DNA"/>
</dbReference>
<dbReference type="Gene3D" id="3.30.1060.10">
    <property type="entry name" value="Peptide methionine sulphoxide reductase MsrA"/>
    <property type="match status" value="1"/>
</dbReference>
<dbReference type="InterPro" id="IPR002569">
    <property type="entry name" value="Met_Sox_Rdtase_MsrA_dom"/>
</dbReference>
<dbReference type="PANTHER" id="PTHR43774:SF1">
    <property type="entry name" value="PEPTIDE METHIONINE SULFOXIDE REDUCTASE MSRA 2"/>
    <property type="match status" value="1"/>
</dbReference>
<feature type="domain" description="Peptide methionine sulphoxide reductase MsrA" evidence="5">
    <location>
        <begin position="38"/>
        <end position="189"/>
    </location>
</feature>
<dbReference type="PANTHER" id="PTHR43774">
    <property type="entry name" value="PEPTIDE METHIONINE SULFOXIDE REDUCTASE"/>
    <property type="match status" value="1"/>
</dbReference>
<dbReference type="HAMAP" id="MF_01401">
    <property type="entry name" value="MsrA"/>
    <property type="match status" value="1"/>
</dbReference>
<evidence type="ECO:0000259" key="5">
    <source>
        <dbReference type="Pfam" id="PF01625"/>
    </source>
</evidence>
<comment type="catalytic activity">
    <reaction evidence="2 4">
        <text>L-methionyl-[protein] + [thioredoxin]-disulfide + H2O = L-methionyl-(S)-S-oxide-[protein] + [thioredoxin]-dithiol</text>
        <dbReference type="Rhea" id="RHEA:14217"/>
        <dbReference type="Rhea" id="RHEA-COMP:10698"/>
        <dbReference type="Rhea" id="RHEA-COMP:10700"/>
        <dbReference type="Rhea" id="RHEA-COMP:12313"/>
        <dbReference type="Rhea" id="RHEA-COMP:12315"/>
        <dbReference type="ChEBI" id="CHEBI:15377"/>
        <dbReference type="ChEBI" id="CHEBI:16044"/>
        <dbReference type="ChEBI" id="CHEBI:29950"/>
        <dbReference type="ChEBI" id="CHEBI:44120"/>
        <dbReference type="ChEBI" id="CHEBI:50058"/>
        <dbReference type="EC" id="1.8.4.11"/>
    </reaction>
</comment>
<dbReference type="Pfam" id="PF01625">
    <property type="entry name" value="PMSR"/>
    <property type="match status" value="1"/>
</dbReference>
<keyword evidence="1 4" id="KW-0560">Oxidoreductase</keyword>
<name>A0A941ZZF8_9BACT</name>
<comment type="function">
    <text evidence="4">Has an important function as a repair enzyme for proteins that have been inactivated by oxidation. Catalyzes the reversible oxidation-reduction of methionine sulfoxide in proteins to methionine.</text>
</comment>
<feature type="active site" evidence="4">
    <location>
        <position position="45"/>
    </location>
</feature>